<dbReference type="Proteomes" id="UP000014115">
    <property type="component" value="Unassembled WGS sequence"/>
</dbReference>
<gene>
    <name evidence="2" type="ORF">A10D4_08779</name>
</gene>
<sequence>MTQKPSNVLKPTAIAASDPCPCRRGSAQPLSYADCCAALHQGQHLAIDAEQLMRSRYSAFYLHLTDYLLQSWHPQTRPAHLDGNDSPAWRRLQILHHEIINETQQKVHFRAFYLVQGQLDWLEEISDFEQVDGRWFYHSGNILN</sequence>
<proteinExistence type="predicted"/>
<feature type="domain" description="YchJ-like middle NTF2-like" evidence="1">
    <location>
        <begin position="48"/>
        <end position="140"/>
    </location>
</feature>
<dbReference type="InterPro" id="IPR048469">
    <property type="entry name" value="YchJ-like_M"/>
</dbReference>
<dbReference type="SUPFAM" id="SSF54427">
    <property type="entry name" value="NTF2-like"/>
    <property type="match status" value="1"/>
</dbReference>
<dbReference type="PATRIC" id="fig|740709.3.peg.1778"/>
<evidence type="ECO:0000313" key="2">
    <source>
        <dbReference type="EMBL" id="EKE82921.1"/>
    </source>
</evidence>
<dbReference type="AlphaFoldDB" id="K2JHR0"/>
<reference evidence="2 3" key="1">
    <citation type="journal article" date="2012" name="J. Bacteriol.">
        <title>Genome Sequence of Idiomarina xiamenensis Type Strain 10-D-4.</title>
        <authorList>
            <person name="Lai Q."/>
            <person name="Wang L."/>
            <person name="Wang W."/>
            <person name="Shao Z."/>
        </authorList>
    </citation>
    <scope>NUCLEOTIDE SEQUENCE [LARGE SCALE GENOMIC DNA]</scope>
    <source>
        <strain evidence="2 3">10-D-4</strain>
    </source>
</reference>
<organism evidence="2 3">
    <name type="scientific">Idiomarina xiamenensis 10-D-4</name>
    <dbReference type="NCBI Taxonomy" id="740709"/>
    <lineage>
        <taxon>Bacteria</taxon>
        <taxon>Pseudomonadati</taxon>
        <taxon>Pseudomonadota</taxon>
        <taxon>Gammaproteobacteria</taxon>
        <taxon>Alteromonadales</taxon>
        <taxon>Idiomarinaceae</taxon>
        <taxon>Idiomarina</taxon>
    </lineage>
</organism>
<accession>K2JHR0</accession>
<comment type="caution">
    <text evidence="2">The sequence shown here is derived from an EMBL/GenBank/DDBJ whole genome shotgun (WGS) entry which is preliminary data.</text>
</comment>
<dbReference type="eggNOG" id="COG3012">
    <property type="taxonomic scope" value="Bacteria"/>
</dbReference>
<name>K2JHR0_9GAMM</name>
<evidence type="ECO:0000259" key="1">
    <source>
        <dbReference type="Pfam" id="PF17775"/>
    </source>
</evidence>
<keyword evidence="3" id="KW-1185">Reference proteome</keyword>
<dbReference type="RefSeq" id="WP_008489011.1">
    <property type="nucleotide sequence ID" value="NZ_AMRG01000010.1"/>
</dbReference>
<dbReference type="Gene3D" id="3.10.450.50">
    <property type="match status" value="1"/>
</dbReference>
<dbReference type="STRING" id="740709.A10D4_08779"/>
<dbReference type="EMBL" id="AMRG01000010">
    <property type="protein sequence ID" value="EKE82921.1"/>
    <property type="molecule type" value="Genomic_DNA"/>
</dbReference>
<evidence type="ECO:0000313" key="3">
    <source>
        <dbReference type="Proteomes" id="UP000014115"/>
    </source>
</evidence>
<dbReference type="Pfam" id="PF17775">
    <property type="entry name" value="YchJ_M-like"/>
    <property type="match status" value="1"/>
</dbReference>
<dbReference type="InterPro" id="IPR032710">
    <property type="entry name" value="NTF2-like_dom_sf"/>
</dbReference>
<protein>
    <submittedName>
        <fullName evidence="2">SecC motif-containing protein</fullName>
    </submittedName>
</protein>